<name>A0A142VZ94_9SPHN</name>
<reference evidence="2" key="1">
    <citation type="submission" date="2015-11" db="EMBL/GenBank/DDBJ databases">
        <title>Complete genome sequence of a polyethylene glycol-degrading strain Sphingopyxis terrae strain 203-1 (NBRC 15098).</title>
        <authorList>
            <person name="Yoshiyuki O."/>
            <person name="Shouta N."/>
            <person name="Nagata Y."/>
            <person name="Numata M."/>
            <person name="Tsuchikane K."/>
            <person name="Hosoyama A."/>
            <person name="Yamazoe A."/>
            <person name="Tsuda M."/>
            <person name="Fujita N."/>
            <person name="Kawai F."/>
        </authorList>
    </citation>
    <scope>NUCLEOTIDE SEQUENCE [LARGE SCALE GENOMIC DNA]</scope>
    <source>
        <strain evidence="2">203-1</strain>
    </source>
</reference>
<evidence type="ECO:0000313" key="1">
    <source>
        <dbReference type="EMBL" id="AMU95071.1"/>
    </source>
</evidence>
<dbReference type="EMBL" id="CP013342">
    <property type="protein sequence ID" value="AMU95071.1"/>
    <property type="molecule type" value="Genomic_DNA"/>
</dbReference>
<evidence type="ECO:0000313" key="2">
    <source>
        <dbReference type="Proteomes" id="UP000076234"/>
    </source>
</evidence>
<dbReference type="RefSeq" id="WP_062901788.1">
    <property type="nucleotide sequence ID" value="NZ_CP013342.1"/>
</dbReference>
<dbReference type="KEGG" id="ster:AOA14_10690"/>
<dbReference type="AlphaFoldDB" id="A0A142VZ94"/>
<accession>A0A142VZ94</accession>
<protein>
    <submittedName>
        <fullName evidence="1">Uncharacterized protein</fullName>
    </submittedName>
</protein>
<gene>
    <name evidence="1" type="ORF">AOA14_10690</name>
</gene>
<sequence length="118" mass="12535">MACPANQAEIARLHTVLGPDADAPSDNDGVVNKRWNLAGNLQGGFIPFRGLIRQLSEANAERARWQSAIYAGVAWRSFLEGFASGRGGVIPTEAALQAAQALFGMTSSDPSSGEKYKN</sequence>
<organism evidence="1 2">
    <name type="scientific">Sphingopyxis terrae subsp. terrae NBRC 15098</name>
    <dbReference type="NCBI Taxonomy" id="1219058"/>
    <lineage>
        <taxon>Bacteria</taxon>
        <taxon>Pseudomonadati</taxon>
        <taxon>Pseudomonadota</taxon>
        <taxon>Alphaproteobacteria</taxon>
        <taxon>Sphingomonadales</taxon>
        <taxon>Sphingomonadaceae</taxon>
        <taxon>Sphingopyxis</taxon>
    </lineage>
</organism>
<dbReference type="Proteomes" id="UP000076234">
    <property type="component" value="Chromosome"/>
</dbReference>
<reference evidence="1 2" key="2">
    <citation type="journal article" date="2016" name="Genome Announc.">
        <title>Complete Genome Sequence of Sphingopyxis terrae Strain 203-1 (NBRC 111660), a Polyethylene Glycol Degrader.</title>
        <authorList>
            <person name="Ohtsubo Y."/>
            <person name="Nonoyama S."/>
            <person name="Nagata Y."/>
            <person name="Numata M."/>
            <person name="Tsuchikane K."/>
            <person name="Hosoyama A."/>
            <person name="Yamazoe A."/>
            <person name="Tsuda M."/>
            <person name="Fujita N."/>
            <person name="Kawai F."/>
        </authorList>
    </citation>
    <scope>NUCLEOTIDE SEQUENCE [LARGE SCALE GENOMIC DNA]</scope>
    <source>
        <strain evidence="1 2">203-1</strain>
    </source>
</reference>
<proteinExistence type="predicted"/>